<feature type="transmembrane region" description="Helical" evidence="1">
    <location>
        <begin position="148"/>
        <end position="171"/>
    </location>
</feature>
<keyword evidence="1" id="KW-1133">Transmembrane helix</keyword>
<dbReference type="AlphaFoldDB" id="A0AAV6V5Y6"/>
<evidence type="ECO:0000313" key="3">
    <source>
        <dbReference type="Proteomes" id="UP000827092"/>
    </source>
</evidence>
<feature type="transmembrane region" description="Helical" evidence="1">
    <location>
        <begin position="275"/>
        <end position="299"/>
    </location>
</feature>
<reference evidence="2 3" key="1">
    <citation type="journal article" date="2022" name="Nat. Ecol. Evol.">
        <title>A masculinizing supergene underlies an exaggerated male reproductive morph in a spider.</title>
        <authorList>
            <person name="Hendrickx F."/>
            <person name="De Corte Z."/>
            <person name="Sonet G."/>
            <person name="Van Belleghem S.M."/>
            <person name="Kostlbacher S."/>
            <person name="Vangestel C."/>
        </authorList>
    </citation>
    <scope>NUCLEOTIDE SEQUENCE [LARGE SCALE GENOMIC DNA]</scope>
    <source>
        <strain evidence="2">W744_W776</strain>
    </source>
</reference>
<feature type="transmembrane region" description="Helical" evidence="1">
    <location>
        <begin position="386"/>
        <end position="404"/>
    </location>
</feature>
<organism evidence="2 3">
    <name type="scientific">Oedothorax gibbosus</name>
    <dbReference type="NCBI Taxonomy" id="931172"/>
    <lineage>
        <taxon>Eukaryota</taxon>
        <taxon>Metazoa</taxon>
        <taxon>Ecdysozoa</taxon>
        <taxon>Arthropoda</taxon>
        <taxon>Chelicerata</taxon>
        <taxon>Arachnida</taxon>
        <taxon>Araneae</taxon>
        <taxon>Araneomorphae</taxon>
        <taxon>Entelegynae</taxon>
        <taxon>Araneoidea</taxon>
        <taxon>Linyphiidae</taxon>
        <taxon>Erigoninae</taxon>
        <taxon>Oedothorax</taxon>
    </lineage>
</organism>
<accession>A0AAV6V5Y6</accession>
<feature type="transmembrane region" description="Helical" evidence="1">
    <location>
        <begin position="311"/>
        <end position="335"/>
    </location>
</feature>
<proteinExistence type="predicted"/>
<feature type="transmembrane region" description="Helical" evidence="1">
    <location>
        <begin position="215"/>
        <end position="236"/>
    </location>
</feature>
<feature type="transmembrane region" description="Helical" evidence="1">
    <location>
        <begin position="63"/>
        <end position="84"/>
    </location>
</feature>
<keyword evidence="3" id="KW-1185">Reference proteome</keyword>
<keyword evidence="1" id="KW-0472">Membrane</keyword>
<name>A0AAV6V5Y6_9ARAC</name>
<evidence type="ECO:0008006" key="4">
    <source>
        <dbReference type="Google" id="ProtNLM"/>
    </source>
</evidence>
<evidence type="ECO:0000256" key="1">
    <source>
        <dbReference type="SAM" id="Phobius"/>
    </source>
</evidence>
<comment type="caution">
    <text evidence="2">The sequence shown here is derived from an EMBL/GenBank/DDBJ whole genome shotgun (WGS) entry which is preliminary data.</text>
</comment>
<feature type="transmembrane region" description="Helical" evidence="1">
    <location>
        <begin position="96"/>
        <end position="116"/>
    </location>
</feature>
<sequence>MAIKSCRKITPVIISRLKNITVENDFYGKRNKHSVTRNFIINSFYFAGFVFPTDKKRTSLCSLAFSILEHVTTLILVIYIVGHIRISFIWLSDSPIGLTLSYILGDLFTLAMRVIIFRKKKVILETIEYLQNVKGSLEKKRAITRRSWMVIGFVLCFLIPVEFFILVTLPLCSEGSEAILSSYLRNGLFGLDTGNHRTNCVLMTIMDFLISNQEYVVPGFLIVLSCYVFVLLQQIIKSFSTVNRNNDFDDVTSMHMEHFQKISLCVQKVEESLSLLLLVIYGFIVFCIYSTSTLLFWEIGVVEPVALLPHMIFGILAITAFYVTAFQAVAVNSAVVKVKNDYYGRVSRMRDSRQIEQCRVLLAIADDLASCTCITGWRLFQFKRRFICQTASAMMTFGFMFAQLGR</sequence>
<evidence type="ECO:0000313" key="2">
    <source>
        <dbReference type="EMBL" id="KAG8191133.1"/>
    </source>
</evidence>
<dbReference type="Proteomes" id="UP000827092">
    <property type="component" value="Unassembled WGS sequence"/>
</dbReference>
<protein>
    <recommendedName>
        <fullName evidence="4">Odorant receptor</fullName>
    </recommendedName>
</protein>
<dbReference type="EMBL" id="JAFNEN010000165">
    <property type="protein sequence ID" value="KAG8191133.1"/>
    <property type="molecule type" value="Genomic_DNA"/>
</dbReference>
<gene>
    <name evidence="2" type="ORF">JTE90_016648</name>
</gene>
<keyword evidence="1" id="KW-0812">Transmembrane</keyword>